<sequence>MGILNVTPDSFSDGGRHQCVDVAVAAALQMQADGAAIIDIGGESTRPYSDVVDCQEEIARVLPVIKQLSGQLTIPISIDTSKAEVAKRALDAGAEIINDVTGLEGDPSMGELARERGAGVCVMHMRGTPQTMQDDPRYDDVVAEIEHYLQERLRCCERIGIRRDRVCLDPGIGFGKTHQHNLMLLRATRRFVQLGSPLLIGHSRKGFIGNRIGDKNADRTAGTLGVSLAMAVAGAQVIRVHDVKPTVDALTLFEASGGLD</sequence>
<evidence type="ECO:0000313" key="11">
    <source>
        <dbReference type="Proteomes" id="UP001500840"/>
    </source>
</evidence>
<keyword evidence="11" id="KW-1185">Reference proteome</keyword>
<dbReference type="PANTHER" id="PTHR20941">
    <property type="entry name" value="FOLATE SYNTHESIS PROTEINS"/>
    <property type="match status" value="1"/>
</dbReference>
<dbReference type="CDD" id="cd00739">
    <property type="entry name" value="DHPS"/>
    <property type="match status" value="1"/>
</dbReference>
<keyword evidence="5" id="KW-0808">Transferase</keyword>
<feature type="domain" description="Pterin-binding" evidence="9">
    <location>
        <begin position="1"/>
        <end position="251"/>
    </location>
</feature>
<gene>
    <name evidence="10" type="primary">folP</name>
    <name evidence="10" type="ORF">GCM10023156_56990</name>
</gene>
<evidence type="ECO:0000259" key="9">
    <source>
        <dbReference type="PROSITE" id="PS50972"/>
    </source>
</evidence>
<evidence type="ECO:0000256" key="1">
    <source>
        <dbReference type="ARBA" id="ARBA00000012"/>
    </source>
</evidence>
<organism evidence="10 11">
    <name type="scientific">Novipirellula rosea</name>
    <dbReference type="NCBI Taxonomy" id="1031540"/>
    <lineage>
        <taxon>Bacteria</taxon>
        <taxon>Pseudomonadati</taxon>
        <taxon>Planctomycetota</taxon>
        <taxon>Planctomycetia</taxon>
        <taxon>Pirellulales</taxon>
        <taxon>Pirellulaceae</taxon>
        <taxon>Novipirellula</taxon>
    </lineage>
</organism>
<protein>
    <recommendedName>
        <fullName evidence="4">dihydropteroate synthase</fullName>
        <ecNumber evidence="4">2.5.1.15</ecNumber>
    </recommendedName>
</protein>
<evidence type="ECO:0000256" key="7">
    <source>
        <dbReference type="ARBA" id="ARBA00022842"/>
    </source>
</evidence>
<dbReference type="Pfam" id="PF00809">
    <property type="entry name" value="Pterin_bind"/>
    <property type="match status" value="1"/>
</dbReference>
<comment type="pathway">
    <text evidence="3">Cofactor biosynthesis; tetrahydrofolate biosynthesis; 7,8-dihydrofolate from 2-amino-4-hydroxy-6-hydroxymethyl-7,8-dihydropteridine diphosphate and 4-aminobenzoate: step 1/2.</text>
</comment>
<dbReference type="Gene3D" id="3.20.20.20">
    <property type="entry name" value="Dihydropteroate synthase-like"/>
    <property type="match status" value="1"/>
</dbReference>
<dbReference type="PROSITE" id="PS00793">
    <property type="entry name" value="DHPS_2"/>
    <property type="match status" value="1"/>
</dbReference>
<name>A0ABP8NKV7_9BACT</name>
<dbReference type="SUPFAM" id="SSF51717">
    <property type="entry name" value="Dihydropteroate synthetase-like"/>
    <property type="match status" value="1"/>
</dbReference>
<accession>A0ABP8NKV7</accession>
<comment type="cofactor">
    <cofactor evidence="2">
        <name>Mg(2+)</name>
        <dbReference type="ChEBI" id="CHEBI:18420"/>
    </cofactor>
</comment>
<proteinExistence type="predicted"/>
<dbReference type="EMBL" id="BAABGA010000085">
    <property type="protein sequence ID" value="GAA4467230.1"/>
    <property type="molecule type" value="Genomic_DNA"/>
</dbReference>
<reference evidence="11" key="1">
    <citation type="journal article" date="2019" name="Int. J. Syst. Evol. Microbiol.">
        <title>The Global Catalogue of Microorganisms (GCM) 10K type strain sequencing project: providing services to taxonomists for standard genome sequencing and annotation.</title>
        <authorList>
            <consortium name="The Broad Institute Genomics Platform"/>
            <consortium name="The Broad Institute Genome Sequencing Center for Infectious Disease"/>
            <person name="Wu L."/>
            <person name="Ma J."/>
        </authorList>
    </citation>
    <scope>NUCLEOTIDE SEQUENCE [LARGE SCALE GENOMIC DNA]</scope>
    <source>
        <strain evidence="11">JCM 17759</strain>
    </source>
</reference>
<dbReference type="EC" id="2.5.1.15" evidence="4"/>
<comment type="catalytic activity">
    <reaction evidence="1">
        <text>(7,8-dihydropterin-6-yl)methyl diphosphate + 4-aminobenzoate = 7,8-dihydropteroate + diphosphate</text>
        <dbReference type="Rhea" id="RHEA:19949"/>
        <dbReference type="ChEBI" id="CHEBI:17836"/>
        <dbReference type="ChEBI" id="CHEBI:17839"/>
        <dbReference type="ChEBI" id="CHEBI:33019"/>
        <dbReference type="ChEBI" id="CHEBI:72950"/>
        <dbReference type="EC" id="2.5.1.15"/>
    </reaction>
</comment>
<keyword evidence="7" id="KW-0460">Magnesium</keyword>
<evidence type="ECO:0000256" key="3">
    <source>
        <dbReference type="ARBA" id="ARBA00004763"/>
    </source>
</evidence>
<dbReference type="InterPro" id="IPR006390">
    <property type="entry name" value="DHP_synth_dom"/>
</dbReference>
<evidence type="ECO:0000256" key="8">
    <source>
        <dbReference type="ARBA" id="ARBA00022909"/>
    </source>
</evidence>
<comment type="caution">
    <text evidence="10">The sequence shown here is derived from an EMBL/GenBank/DDBJ whole genome shotgun (WGS) entry which is preliminary data.</text>
</comment>
<dbReference type="PANTHER" id="PTHR20941:SF1">
    <property type="entry name" value="FOLIC ACID SYNTHESIS PROTEIN FOL1"/>
    <property type="match status" value="1"/>
</dbReference>
<dbReference type="NCBIfam" id="TIGR01496">
    <property type="entry name" value="DHPS"/>
    <property type="match status" value="1"/>
</dbReference>
<dbReference type="Proteomes" id="UP001500840">
    <property type="component" value="Unassembled WGS sequence"/>
</dbReference>
<dbReference type="InterPro" id="IPR000489">
    <property type="entry name" value="Pterin-binding_dom"/>
</dbReference>
<evidence type="ECO:0000256" key="6">
    <source>
        <dbReference type="ARBA" id="ARBA00022723"/>
    </source>
</evidence>
<dbReference type="RefSeq" id="WP_339937182.1">
    <property type="nucleotide sequence ID" value="NZ_BAABGA010000085.1"/>
</dbReference>
<keyword evidence="6" id="KW-0479">Metal-binding</keyword>
<evidence type="ECO:0000313" key="10">
    <source>
        <dbReference type="EMBL" id="GAA4467230.1"/>
    </source>
</evidence>
<dbReference type="InterPro" id="IPR011005">
    <property type="entry name" value="Dihydropteroate_synth-like_sf"/>
</dbReference>
<evidence type="ECO:0000256" key="2">
    <source>
        <dbReference type="ARBA" id="ARBA00001946"/>
    </source>
</evidence>
<evidence type="ECO:0000256" key="5">
    <source>
        <dbReference type="ARBA" id="ARBA00022679"/>
    </source>
</evidence>
<dbReference type="PROSITE" id="PS50972">
    <property type="entry name" value="PTERIN_BINDING"/>
    <property type="match status" value="1"/>
</dbReference>
<evidence type="ECO:0000256" key="4">
    <source>
        <dbReference type="ARBA" id="ARBA00012458"/>
    </source>
</evidence>
<dbReference type="InterPro" id="IPR045031">
    <property type="entry name" value="DHP_synth-like"/>
</dbReference>
<keyword evidence="8" id="KW-0289">Folate biosynthesis</keyword>